<dbReference type="AlphaFoldDB" id="A0A4V2JYI2"/>
<proteinExistence type="predicted"/>
<sequence length="199" mass="21170">MDPNLPSPHITISAGPTAAMMSSPALSTADSMRSPTPAGSKPSTPASPMTLIAAASVFACVAVQDPLRIPSSQTQTRAQTPRRSPYDQCLMLPSRDGYCTPIILDEILPAYHTRQHILQLHSSAHTIRLLGSLRFVAFDDAAWDSPSPSRSRNDRKSRPVFIEAISSVTAGKAEPIAGDWTAKAGEGGTGREYSLCLAV</sequence>
<dbReference type="Proteomes" id="UP000292957">
    <property type="component" value="Unassembled WGS sequence"/>
</dbReference>
<accession>A0A4V2JYI2</accession>
<dbReference type="EMBL" id="ML143688">
    <property type="protein sequence ID" value="TBU21173.1"/>
    <property type="molecule type" value="Genomic_DNA"/>
</dbReference>
<name>A0A4V2JYI2_9APHY</name>
<organism evidence="2">
    <name type="scientific">Dichomitus squalens</name>
    <dbReference type="NCBI Taxonomy" id="114155"/>
    <lineage>
        <taxon>Eukaryota</taxon>
        <taxon>Fungi</taxon>
        <taxon>Dikarya</taxon>
        <taxon>Basidiomycota</taxon>
        <taxon>Agaricomycotina</taxon>
        <taxon>Agaricomycetes</taxon>
        <taxon>Polyporales</taxon>
        <taxon>Polyporaceae</taxon>
        <taxon>Dichomitus</taxon>
    </lineage>
</organism>
<evidence type="ECO:0000313" key="2">
    <source>
        <dbReference type="EMBL" id="TBU21173.1"/>
    </source>
</evidence>
<evidence type="ECO:0000256" key="1">
    <source>
        <dbReference type="SAM" id="MobiDB-lite"/>
    </source>
</evidence>
<gene>
    <name evidence="2" type="ORF">BD311DRAFT_679152</name>
</gene>
<protein>
    <submittedName>
        <fullName evidence="2">Uncharacterized protein</fullName>
    </submittedName>
</protein>
<feature type="compositionally biased region" description="Polar residues" evidence="1">
    <location>
        <begin position="24"/>
        <end position="34"/>
    </location>
</feature>
<feature type="region of interest" description="Disordered" evidence="1">
    <location>
        <begin position="1"/>
        <end position="46"/>
    </location>
</feature>
<dbReference type="OrthoDB" id="71227at2759"/>
<reference evidence="2" key="1">
    <citation type="submission" date="2019-01" db="EMBL/GenBank/DDBJ databases">
        <title>Draft genome sequences of three monokaryotic isolates of the white-rot basidiomycete fungus Dichomitus squalens.</title>
        <authorList>
            <consortium name="DOE Joint Genome Institute"/>
            <person name="Lopez S.C."/>
            <person name="Andreopoulos B."/>
            <person name="Pangilinan J."/>
            <person name="Lipzen A."/>
            <person name="Riley R."/>
            <person name="Ahrendt S."/>
            <person name="Ng V."/>
            <person name="Barry K."/>
            <person name="Daum C."/>
            <person name="Grigoriev I.V."/>
            <person name="Hilden K.S."/>
            <person name="Makela M.R."/>
            <person name="de Vries R.P."/>
        </authorList>
    </citation>
    <scope>NUCLEOTIDE SEQUENCE [LARGE SCALE GENOMIC DNA]</scope>
    <source>
        <strain evidence="2">OM18370.1</strain>
    </source>
</reference>